<dbReference type="Proteomes" id="UP000031668">
    <property type="component" value="Unassembled WGS sequence"/>
</dbReference>
<evidence type="ECO:0000313" key="1">
    <source>
        <dbReference type="EMBL" id="KII61013.1"/>
    </source>
</evidence>
<comment type="caution">
    <text evidence="1">The sequence shown here is derived from an EMBL/GenBank/DDBJ whole genome shotgun (WGS) entry which is preliminary data.</text>
</comment>
<dbReference type="AlphaFoldDB" id="A0A0C2I744"/>
<organism evidence="1 2">
    <name type="scientific">Thelohanellus kitauei</name>
    <name type="common">Myxosporean</name>
    <dbReference type="NCBI Taxonomy" id="669202"/>
    <lineage>
        <taxon>Eukaryota</taxon>
        <taxon>Metazoa</taxon>
        <taxon>Cnidaria</taxon>
        <taxon>Myxozoa</taxon>
        <taxon>Myxosporea</taxon>
        <taxon>Bivalvulida</taxon>
        <taxon>Platysporina</taxon>
        <taxon>Myxobolidae</taxon>
        <taxon>Thelohanellus</taxon>
    </lineage>
</organism>
<reference evidence="1 2" key="1">
    <citation type="journal article" date="2014" name="Genome Biol. Evol.">
        <title>The genome of the myxosporean Thelohanellus kitauei shows adaptations to nutrient acquisition within its fish host.</title>
        <authorList>
            <person name="Yang Y."/>
            <person name="Xiong J."/>
            <person name="Zhou Z."/>
            <person name="Huo F."/>
            <person name="Miao W."/>
            <person name="Ran C."/>
            <person name="Liu Y."/>
            <person name="Zhang J."/>
            <person name="Feng J."/>
            <person name="Wang M."/>
            <person name="Wang M."/>
            <person name="Wang L."/>
            <person name="Yao B."/>
        </authorList>
    </citation>
    <scope>NUCLEOTIDE SEQUENCE [LARGE SCALE GENOMIC DNA]</scope>
    <source>
        <strain evidence="1">Wuqing</strain>
    </source>
</reference>
<sequence length="141" mass="16650">MKVSLNKLPTTSIPVFCPHCLESKTQMKFYFPYSLMVFVCLNLEHIKLLEKYKYFDGLYSLAIAQPYHPLLIRNLIPPFKRFVRLGKCVFYPKGFHVADGGVRYINDRFFSALHVLRNYPDMISDVELTNVIKEFETFRTR</sequence>
<accession>A0A0C2I744</accession>
<keyword evidence="2" id="KW-1185">Reference proteome</keyword>
<name>A0A0C2I744_THEKT</name>
<gene>
    <name evidence="1" type="ORF">RF11_13987</name>
</gene>
<protein>
    <submittedName>
        <fullName evidence="1">Uncharacterized protein</fullName>
    </submittedName>
</protein>
<proteinExistence type="predicted"/>
<evidence type="ECO:0000313" key="2">
    <source>
        <dbReference type="Proteomes" id="UP000031668"/>
    </source>
</evidence>
<dbReference type="EMBL" id="JWZT01005390">
    <property type="protein sequence ID" value="KII61013.1"/>
    <property type="molecule type" value="Genomic_DNA"/>
</dbReference>